<feature type="compositionally biased region" description="Basic and acidic residues" evidence="12">
    <location>
        <begin position="28"/>
        <end position="40"/>
    </location>
</feature>
<dbReference type="Gene3D" id="2.30.42.10">
    <property type="match status" value="5"/>
</dbReference>
<dbReference type="GO" id="GO:0005634">
    <property type="term" value="C:nucleus"/>
    <property type="evidence" value="ECO:0007669"/>
    <property type="project" value="UniProtKB-SubCell"/>
</dbReference>
<protein>
    <recommendedName>
        <fullName evidence="11">Pro-interleukin-16</fullName>
    </recommendedName>
    <component>
        <recommendedName>
            <fullName evidence="11">Interleukin-16</fullName>
            <shortName evidence="11">IL-16</shortName>
        </recommendedName>
        <alternativeName>
            <fullName evidence="11">Lymphocyte chemoattractant factor</fullName>
            <shortName evidence="11">LCF</shortName>
        </alternativeName>
    </component>
</protein>
<name>A0A6J0TBQ2_9SAUR</name>
<evidence type="ECO:0000313" key="15">
    <source>
        <dbReference type="RefSeq" id="XP_020645837.2"/>
    </source>
</evidence>
<dbReference type="RefSeq" id="XP_020645837.2">
    <property type="nucleotide sequence ID" value="XM_020790178.2"/>
</dbReference>
<evidence type="ECO:0000256" key="5">
    <source>
        <dbReference type="ARBA" id="ARBA00022525"/>
    </source>
</evidence>
<feature type="compositionally biased region" description="Basic and acidic residues" evidence="12">
    <location>
        <begin position="840"/>
        <end position="860"/>
    </location>
</feature>
<feature type="region of interest" description="Disordered" evidence="12">
    <location>
        <begin position="568"/>
        <end position="600"/>
    </location>
</feature>
<dbReference type="GO" id="GO:0050930">
    <property type="term" value="P:induction of positive chemotaxis"/>
    <property type="evidence" value="ECO:0007669"/>
    <property type="project" value="InterPro"/>
</dbReference>
<feature type="region of interest" description="Disordered" evidence="12">
    <location>
        <begin position="819"/>
        <end position="871"/>
    </location>
</feature>
<feature type="region of interest" description="Disordered" evidence="12">
    <location>
        <begin position="739"/>
        <end position="773"/>
    </location>
</feature>
<keyword evidence="14" id="KW-1185">Reference proteome</keyword>
<dbReference type="PANTHER" id="PTHR48484">
    <property type="entry name" value="PRO-INTERLEUKIN-16"/>
    <property type="match status" value="1"/>
</dbReference>
<dbReference type="GeneID" id="110077284"/>
<dbReference type="InterPro" id="IPR036034">
    <property type="entry name" value="PDZ_sf"/>
</dbReference>
<evidence type="ECO:0000256" key="10">
    <source>
        <dbReference type="ARBA" id="ARBA00024706"/>
    </source>
</evidence>
<keyword evidence="9 11" id="KW-0539">Nucleus</keyword>
<feature type="region of interest" description="Disordered" evidence="12">
    <location>
        <begin position="915"/>
        <end position="986"/>
    </location>
</feature>
<evidence type="ECO:0000256" key="4">
    <source>
        <dbReference type="ARBA" id="ARBA00022514"/>
    </source>
</evidence>
<dbReference type="Proteomes" id="UP001652642">
    <property type="component" value="Chromosome 12"/>
</dbReference>
<dbReference type="CDD" id="cd06762">
    <property type="entry name" value="PDZ6_PDZD2-PDZ3_hPro-IL-16-like"/>
    <property type="match status" value="1"/>
</dbReference>
<evidence type="ECO:0000256" key="2">
    <source>
        <dbReference type="ARBA" id="ARBA00022490"/>
    </source>
</evidence>
<feature type="region of interest" description="Disordered" evidence="12">
    <location>
        <begin position="882"/>
        <end position="901"/>
    </location>
</feature>
<evidence type="ECO:0000256" key="9">
    <source>
        <dbReference type="ARBA" id="ARBA00023242"/>
    </source>
</evidence>
<dbReference type="GO" id="GO:0042609">
    <property type="term" value="F:CD4 receptor binding"/>
    <property type="evidence" value="ECO:0007669"/>
    <property type="project" value="TreeGrafter"/>
</dbReference>
<dbReference type="CDD" id="cd06759">
    <property type="entry name" value="PDZ3_PDZD2-PDZ1_hPro-IL-16-like"/>
    <property type="match status" value="1"/>
</dbReference>
<dbReference type="PANTHER" id="PTHR48484:SF2">
    <property type="entry name" value="PRO-INTERLEUKIN-16"/>
    <property type="match status" value="1"/>
</dbReference>
<comment type="function">
    <text evidence="10 11">Interleukin-16 stimulates a migratory response in CD4+ lymphocytes, monocytes, and eosinophils. Primes CD4+ T-cells for IL-2 and IL-15 responsiveness. Also induces T-lymphocyte expression of interleukin 2 receptor. Ligand for CD4.</text>
</comment>
<dbReference type="CDD" id="cd06760">
    <property type="entry name" value="PDZ4_PDZD2-PDZ2_hPro-IL-16-like"/>
    <property type="match status" value="1"/>
</dbReference>
<keyword evidence="2 11" id="KW-0963">Cytoplasm</keyword>
<dbReference type="OrthoDB" id="42382at2759"/>
<feature type="compositionally biased region" description="Polar residues" evidence="12">
    <location>
        <begin position="629"/>
        <end position="639"/>
    </location>
</feature>
<evidence type="ECO:0000256" key="7">
    <source>
        <dbReference type="ARBA" id="ARBA00023015"/>
    </source>
</evidence>
<dbReference type="InterPro" id="IPR020450">
    <property type="entry name" value="IL-16"/>
</dbReference>
<feature type="domain" description="PDZ" evidence="13">
    <location>
        <begin position="1320"/>
        <end position="1405"/>
    </location>
</feature>
<feature type="compositionally biased region" description="Polar residues" evidence="12">
    <location>
        <begin position="1032"/>
        <end position="1055"/>
    </location>
</feature>
<keyword evidence="6" id="KW-0677">Repeat</keyword>
<evidence type="ECO:0000256" key="11">
    <source>
        <dbReference type="RuleBase" id="RU363135"/>
    </source>
</evidence>
<dbReference type="GO" id="GO:0030595">
    <property type="term" value="P:leukocyte chemotaxis"/>
    <property type="evidence" value="ECO:0007669"/>
    <property type="project" value="TreeGrafter"/>
</dbReference>
<feature type="region of interest" description="Disordered" evidence="12">
    <location>
        <begin position="1024"/>
        <end position="1055"/>
    </location>
</feature>
<gene>
    <name evidence="11 15" type="primary">IL16</name>
</gene>
<feature type="compositionally biased region" description="Polar residues" evidence="12">
    <location>
        <begin position="591"/>
        <end position="600"/>
    </location>
</feature>
<feature type="region of interest" description="Disordered" evidence="12">
    <location>
        <begin position="668"/>
        <end position="720"/>
    </location>
</feature>
<dbReference type="InterPro" id="IPR055287">
    <property type="entry name" value="IL-16-like"/>
</dbReference>
<dbReference type="CTD" id="3603"/>
<feature type="compositionally biased region" description="Basic and acidic residues" evidence="12">
    <location>
        <begin position="744"/>
        <end position="761"/>
    </location>
</feature>
<keyword evidence="3 11" id="KW-0145">Chemotaxis</keyword>
<dbReference type="GO" id="GO:0005737">
    <property type="term" value="C:cytoplasm"/>
    <property type="evidence" value="ECO:0007669"/>
    <property type="project" value="UniProtKB-SubCell"/>
</dbReference>
<evidence type="ECO:0000256" key="3">
    <source>
        <dbReference type="ARBA" id="ARBA00022500"/>
    </source>
</evidence>
<feature type="region of interest" description="Disordered" evidence="12">
    <location>
        <begin position="25"/>
        <end position="46"/>
    </location>
</feature>
<dbReference type="GO" id="GO:0005615">
    <property type="term" value="C:extracellular space"/>
    <property type="evidence" value="ECO:0007669"/>
    <property type="project" value="UniProtKB-KW"/>
</dbReference>
<evidence type="ECO:0000313" key="14">
    <source>
        <dbReference type="Proteomes" id="UP001652642"/>
    </source>
</evidence>
<reference evidence="15" key="1">
    <citation type="submission" date="2025-08" db="UniProtKB">
        <authorList>
            <consortium name="RefSeq"/>
        </authorList>
    </citation>
    <scope>IDENTIFICATION</scope>
</reference>
<feature type="region of interest" description="Disordered" evidence="12">
    <location>
        <begin position="628"/>
        <end position="648"/>
    </location>
</feature>
<comment type="subunit">
    <text evidence="11">Homotetramer.</text>
</comment>
<evidence type="ECO:0000256" key="8">
    <source>
        <dbReference type="ARBA" id="ARBA00023163"/>
    </source>
</evidence>
<dbReference type="PRINTS" id="PR01931">
    <property type="entry name" value="INTRLEUKIN16"/>
</dbReference>
<sequence length="1423" mass="153937">MEQHNSAKHRRTKTLRSISRSLILCNGKHSDDGSSPDEKYPNPFEGPADWGQEEMGRCPRLQLACASSGEDGPPDPLMLSGMMQLRAAASDSCKNMKRKFFVKDSCIWKLCVATGNDGLGIQVSRPPHCSAPGKEFTVRHVIEGGAAQRDGRLSPGDELLRVNGQSLKELSSKEAESLIQSAKGLVNLVIANKESSVCSRKEHLAKQEAQNVLQTKAKCLRTRSNSASASPYWVGEIDNPVVKKSASRYRQSYSLYSNRKSLSQQLDSSSGRAPGNPLSRSSRSLSTAQLTPTLCGLQASVISNIVLMKGQGKGLGFSIVGGKDSIYGPIGIYVKTIFPGGAAAADGRLQEGDEILELNGESMHRLTHYEALQKFKAKKGLLTLTVRTSLSTPHSAAAYLSSHLCRSLSTSMCLTKENSSFGLEGVPFPSNAANPKDRIIVEVFLNKEAGVGLGIGLCNIPYFQCISGIFIHALSPGSVAHMDGRLRCGDEIVEINETSVQNKTLNEVHGLLSHCNPGTVQIIISRHPAPQVSEQQLKEAISQAVERERYQWNTEGVKNLENSWHKKPPCEKYSERRTAHSNPHTSKHMIRSSSDSSYNPRLSGGNGLVYQLVDLKAKGHSIDVPITRQPGSFFSSSRTSLEKDPSPLTQKVTVQLPQAPAKRSTEILVRKPRSSKPKPPPRKYFKQDCADHELISREAKEGARGARDGGSPPSNTQEAEDLLQQGNKTAVTHKAFAAASVPRAAEEPGRFLEETEQERKANQGKVVSPTSRPALRRQARIDHTLECTAEDPWVRISDCIKSLFNPSMSGDSCHVSLHPGIDTSEGHPASSCSETGLPHSDMEEGDSKAPRSSDEGDFVKKGPPVAPKPAWFRQSLKGLKKGASDGTALKSAPEGHCQSVSDNELGSLSKIIRGPSRASSIKQRISSFESLGTPQSPGKGDRKLSPKLSVQKEGSPGKREPKFATADSSLLSTSTSSEDHGSQGAHLQLQLEARRLDPSCCLRQEREVLSPKTIHSELNESVLDLLPPKNTEPCSRQVSKPPSQRAQSFPLTSPQSCEMLKTGEEKYSKIDSLSHHFSSALMRSFYSLPQSPLGSGKNPWRSPGGLSKPSAEENGAAILDTEEAPSPDAGFSLSLSELRDYSSSRSDHEKEEDERKRCPPPTLGVSGQAVISLLTPEELEKLVEEVKSLDEATLKQLRDIHVTILHKDEGAGLGFSLAGGVDLENKAVTVHRVFSSGLAFQEGTIRKGDEVLSINGKSLKGATHNEALEILRKARHPKQAVIVTRKPQERERSLSASLDSSASVGSETSAESTCEDLIFTVTLEKTSAGLGFSLEGGKGSIHGDKPIIINRMFKGVASERSPAVQPGDELLQVHTSLMQGLTRFEAWNLIKTLPDGPITAVIKRKAPTSGAGAESLHGEENQL</sequence>
<dbReference type="SMART" id="SM00228">
    <property type="entry name" value="PDZ"/>
    <property type="match status" value="5"/>
</dbReference>
<dbReference type="PROSITE" id="PS50106">
    <property type="entry name" value="PDZ"/>
    <property type="match status" value="5"/>
</dbReference>
<feature type="compositionally biased region" description="Basic residues" evidence="12">
    <location>
        <begin position="670"/>
        <end position="684"/>
    </location>
</feature>
<comment type="subcellular location">
    <subcellularLocation>
        <location evidence="11">Cytoplasm</location>
    </subcellularLocation>
    <subcellularLocation>
        <location evidence="1 11">Nucleus</location>
    </subcellularLocation>
    <subcellularLocation>
        <location evidence="11">Secreted</location>
    </subcellularLocation>
</comment>
<feature type="compositionally biased region" description="Polar residues" evidence="12">
    <location>
        <begin position="917"/>
        <end position="936"/>
    </location>
</feature>
<feature type="domain" description="PDZ" evidence="13">
    <location>
        <begin position="442"/>
        <end position="512"/>
    </location>
</feature>
<dbReference type="InterPro" id="IPR001478">
    <property type="entry name" value="PDZ"/>
</dbReference>
<evidence type="ECO:0000256" key="1">
    <source>
        <dbReference type="ARBA" id="ARBA00004123"/>
    </source>
</evidence>
<feature type="region of interest" description="Disordered" evidence="12">
    <location>
        <begin position="1092"/>
        <end position="1111"/>
    </location>
</feature>
<feature type="domain" description="PDZ" evidence="13">
    <location>
        <begin position="1201"/>
        <end position="1286"/>
    </location>
</feature>
<accession>A0A6J0TBQ2</accession>
<dbReference type="InParanoid" id="A0A6J0TBQ2"/>
<organism evidence="14 15">
    <name type="scientific">Pogona vitticeps</name>
    <name type="common">central bearded dragon</name>
    <dbReference type="NCBI Taxonomy" id="103695"/>
    <lineage>
        <taxon>Eukaryota</taxon>
        <taxon>Metazoa</taxon>
        <taxon>Chordata</taxon>
        <taxon>Craniata</taxon>
        <taxon>Vertebrata</taxon>
        <taxon>Euteleostomi</taxon>
        <taxon>Lepidosauria</taxon>
        <taxon>Squamata</taxon>
        <taxon>Bifurcata</taxon>
        <taxon>Unidentata</taxon>
        <taxon>Episquamata</taxon>
        <taxon>Toxicofera</taxon>
        <taxon>Iguania</taxon>
        <taxon>Acrodonta</taxon>
        <taxon>Agamidae</taxon>
        <taxon>Amphibolurinae</taxon>
        <taxon>Pogona</taxon>
    </lineage>
</organism>
<evidence type="ECO:0000256" key="12">
    <source>
        <dbReference type="SAM" id="MobiDB-lite"/>
    </source>
</evidence>
<feature type="domain" description="PDZ" evidence="13">
    <location>
        <begin position="109"/>
        <end position="194"/>
    </location>
</feature>
<dbReference type="GO" id="GO:0005125">
    <property type="term" value="F:cytokine activity"/>
    <property type="evidence" value="ECO:0007669"/>
    <property type="project" value="UniProtKB-KW"/>
</dbReference>
<keyword evidence="7" id="KW-0805">Transcription regulation</keyword>
<feature type="compositionally biased region" description="Basic and acidic residues" evidence="12">
    <location>
        <begin position="1140"/>
        <end position="1157"/>
    </location>
</feature>
<feature type="compositionally biased region" description="Basic and acidic residues" evidence="12">
    <location>
        <begin position="685"/>
        <end position="707"/>
    </location>
</feature>
<dbReference type="Pfam" id="PF00595">
    <property type="entry name" value="PDZ"/>
    <property type="match status" value="5"/>
</dbReference>
<feature type="region of interest" description="Disordered" evidence="12">
    <location>
        <begin position="264"/>
        <end position="285"/>
    </location>
</feature>
<evidence type="ECO:0000259" key="13">
    <source>
        <dbReference type="PROSITE" id="PS50106"/>
    </source>
</evidence>
<dbReference type="KEGG" id="pvt:110077284"/>
<feature type="domain" description="PDZ" evidence="13">
    <location>
        <begin position="304"/>
        <end position="390"/>
    </location>
</feature>
<proteinExistence type="predicted"/>
<keyword evidence="8" id="KW-0804">Transcription</keyword>
<dbReference type="SUPFAM" id="SSF50156">
    <property type="entry name" value="PDZ domain-like"/>
    <property type="match status" value="5"/>
</dbReference>
<evidence type="ECO:0000256" key="6">
    <source>
        <dbReference type="ARBA" id="ARBA00022737"/>
    </source>
</evidence>
<dbReference type="CDD" id="cd06763">
    <property type="entry name" value="PDZ7_PDZD2-PDZ4_hPro-IL-16-like"/>
    <property type="match status" value="1"/>
</dbReference>
<keyword evidence="5 11" id="KW-0964">Secreted</keyword>
<keyword evidence="4 11" id="KW-0202">Cytokine</keyword>
<feature type="region of interest" description="Disordered" evidence="12">
    <location>
        <begin position="1140"/>
        <end position="1162"/>
    </location>
</feature>
<feature type="compositionally biased region" description="Basic and acidic residues" evidence="12">
    <location>
        <begin position="568"/>
        <end position="578"/>
    </location>
</feature>